<comment type="similarity">
    <text evidence="3">Belongs to the SMC family. SMC6 subfamily.</text>
</comment>
<keyword evidence="5" id="KW-0547">Nucleotide-binding</keyword>
<sequence>MVCLGGKANATNRAQTLKALIREGASQTEVRLQLRNRGSDAYKPEIYGESIIIERKISKDGTSGYKIKSSKGKTISTKRDELSSMCDHMNIQVDNPMNVLSQDTARQFLQSSSSEEKYKFFCKGTQLTQLGIDYEAVRECIDIMQNTLKNKTEILPELYELAKAAQSRFKDMQQAATLELRVEGLKHQVAWAQIEDLEHDVGLTKEEVEKVKAKIPAIEKRRTQEEETVVKLDSIIQDLEKKASEHVSSNVPAQGEKRELEQELRVKRDELKSVQDEERTVNEEIKHQKDQIRGFEQKIEQETRRLQANTQSRRTEVEEKIQRLEDEIDRDKRRLAETRELYSQLEQKVDEDRGRAEQISNAANGARGELDDTKTRIRQIKEQKQNSLKAFGPAIPDVLRDIERITNQGGWRGETPVGPLGRHIKLREQNWAPAIESALGNSLNAFAVTVDADRKTLSGILQRNRCYSDIILTRKVLFDYSSKEPSSKFLTINRVLDFDNEWVRRLLIDKHSIESTILIEKRKDADEITSSGRSGGFPDNVSQCFTVDLWRVGDRNGGASSLMMSAYKGPPRLSKNVDRELEVLEGNARRSEDSLRHHLRESNELMDEIEGLDRKRLQTKKLQADLERNLKRFTRSAEDLRENLQEDEPDNRQLYEESKQQALQEIENMKKQYESIVLSKQTITASMEPVREKIIKINEAIKAQESNAMRYRSELDKLHIERQDLQPKIQYWESKLVKQKGSMQVLEHELAGKLKYLEESTAKASEYCERVEVKATTAQLEREIKQILERLREQEAQRGCTLEEIATDMTRKQDEYKAAKAAIFQLNQLVKHLKTTLHMRLSRWRQFRSQMSLRSKMNFSLQLAQRGYSGELEFQHPEKKLNIRVETEDQNSSKAGIARDKDPKSLSGGEKSFSTICLLLALWDSMSSSIRCLDEFDVFMDAVNRRISMQMLINTARESDGVQYILITPQDASSVSPGPDVRVHRLHDPERNQQTIQ</sequence>
<dbReference type="Pfam" id="PF02463">
    <property type="entry name" value="SMC_N"/>
    <property type="match status" value="1"/>
</dbReference>
<dbReference type="Proteomes" id="UP000726737">
    <property type="component" value="Unassembled WGS sequence"/>
</dbReference>
<evidence type="ECO:0000259" key="15">
    <source>
        <dbReference type="Pfam" id="PF06470"/>
    </source>
</evidence>
<evidence type="ECO:0000256" key="5">
    <source>
        <dbReference type="ARBA" id="ARBA00022741"/>
    </source>
</evidence>
<evidence type="ECO:0000256" key="2">
    <source>
        <dbReference type="ARBA" id="ARBA00004286"/>
    </source>
</evidence>
<keyword evidence="17" id="KW-1185">Reference proteome</keyword>
<evidence type="ECO:0000256" key="6">
    <source>
        <dbReference type="ARBA" id="ARBA00022763"/>
    </source>
</evidence>
<gene>
    <name evidence="16" type="primary">SMC6_1</name>
    <name evidence="16" type="ORF">BG011_005403</name>
</gene>
<feature type="region of interest" description="Disordered" evidence="13">
    <location>
        <begin position="971"/>
        <end position="997"/>
    </location>
</feature>
<feature type="region of interest" description="Disordered" evidence="13">
    <location>
        <begin position="352"/>
        <end position="372"/>
    </location>
</feature>
<evidence type="ECO:0000256" key="9">
    <source>
        <dbReference type="ARBA" id="ARBA00023172"/>
    </source>
</evidence>
<accession>A0A9P6PXU8</accession>
<dbReference type="GO" id="GO:0003684">
    <property type="term" value="F:damaged DNA binding"/>
    <property type="evidence" value="ECO:0007669"/>
    <property type="project" value="TreeGrafter"/>
</dbReference>
<evidence type="ECO:0000313" key="17">
    <source>
        <dbReference type="Proteomes" id="UP000726737"/>
    </source>
</evidence>
<dbReference type="InterPro" id="IPR003395">
    <property type="entry name" value="RecF/RecN/SMC_N"/>
</dbReference>
<dbReference type="GO" id="GO:0000724">
    <property type="term" value="P:double-strand break repair via homologous recombination"/>
    <property type="evidence" value="ECO:0007669"/>
    <property type="project" value="TreeGrafter"/>
</dbReference>
<keyword evidence="4" id="KW-0158">Chromosome</keyword>
<name>A0A9P6PXU8_9FUNG</name>
<comment type="subcellular location">
    <subcellularLocation>
        <location evidence="2">Chromosome</location>
    </subcellularLocation>
    <subcellularLocation>
        <location evidence="1">Nucleus</location>
    </subcellularLocation>
</comment>
<keyword evidence="8 12" id="KW-0175">Coiled coil</keyword>
<dbReference type="EMBL" id="JAAAJA010000373">
    <property type="protein sequence ID" value="KAG0254984.1"/>
    <property type="molecule type" value="Genomic_DNA"/>
</dbReference>
<organism evidence="16 17">
    <name type="scientific">Mortierella polycephala</name>
    <dbReference type="NCBI Taxonomy" id="41804"/>
    <lineage>
        <taxon>Eukaryota</taxon>
        <taxon>Fungi</taxon>
        <taxon>Fungi incertae sedis</taxon>
        <taxon>Mucoromycota</taxon>
        <taxon>Mortierellomycotina</taxon>
        <taxon>Mortierellomycetes</taxon>
        <taxon>Mortierellales</taxon>
        <taxon>Mortierellaceae</taxon>
        <taxon>Mortierella</taxon>
    </lineage>
</organism>
<comment type="caution">
    <text evidence="16">The sequence shown here is derived from an EMBL/GenBank/DDBJ whole genome shotgun (WGS) entry which is preliminary data.</text>
</comment>
<dbReference type="InterPro" id="IPR010935">
    <property type="entry name" value="SMC_hinge"/>
</dbReference>
<feature type="compositionally biased region" description="Basic and acidic residues" evidence="13">
    <location>
        <begin position="981"/>
        <end position="991"/>
    </location>
</feature>
<keyword evidence="11" id="KW-0539">Nucleus</keyword>
<reference evidence="16" key="1">
    <citation type="journal article" date="2020" name="Fungal Divers.">
        <title>Resolving the Mortierellaceae phylogeny through synthesis of multi-gene phylogenetics and phylogenomics.</title>
        <authorList>
            <person name="Vandepol N."/>
            <person name="Liber J."/>
            <person name="Desiro A."/>
            <person name="Na H."/>
            <person name="Kennedy M."/>
            <person name="Barry K."/>
            <person name="Grigoriev I.V."/>
            <person name="Miller A.N."/>
            <person name="O'Donnell K."/>
            <person name="Stajich J.E."/>
            <person name="Bonito G."/>
        </authorList>
    </citation>
    <scope>NUCLEOTIDE SEQUENCE</scope>
    <source>
        <strain evidence="16">KOD948</strain>
    </source>
</reference>
<dbReference type="OrthoDB" id="10072614at2759"/>
<evidence type="ECO:0000256" key="3">
    <source>
        <dbReference type="ARBA" id="ARBA00006793"/>
    </source>
</evidence>
<feature type="domain" description="RecF/RecN/SMC N-terminal" evidence="14">
    <location>
        <begin position="3"/>
        <end position="970"/>
    </location>
</feature>
<evidence type="ECO:0000256" key="4">
    <source>
        <dbReference type="ARBA" id="ARBA00022454"/>
    </source>
</evidence>
<dbReference type="PANTHER" id="PTHR19306">
    <property type="entry name" value="STRUCTURAL MAINTENANCE OF CHROMOSOMES 5,6 SMC5, SMC6"/>
    <property type="match status" value="1"/>
</dbReference>
<dbReference type="GO" id="GO:0005524">
    <property type="term" value="F:ATP binding"/>
    <property type="evidence" value="ECO:0007669"/>
    <property type="project" value="UniProtKB-KW"/>
</dbReference>
<proteinExistence type="inferred from homology"/>
<keyword evidence="7" id="KW-0067">ATP-binding</keyword>
<keyword evidence="6" id="KW-0227">DNA damage</keyword>
<feature type="coiled-coil region" evidence="12">
    <location>
        <begin position="595"/>
        <end position="721"/>
    </location>
</feature>
<evidence type="ECO:0000256" key="13">
    <source>
        <dbReference type="SAM" id="MobiDB-lite"/>
    </source>
</evidence>
<evidence type="ECO:0000259" key="14">
    <source>
        <dbReference type="Pfam" id="PF02463"/>
    </source>
</evidence>
<protein>
    <submittedName>
        <fullName evidence="16">Structural maintenance of chromosomes protein 6</fullName>
    </submittedName>
</protein>
<feature type="region of interest" description="Disordered" evidence="13">
    <location>
        <begin position="886"/>
        <end position="910"/>
    </location>
</feature>
<dbReference type="Pfam" id="PF06470">
    <property type="entry name" value="SMC_hinge"/>
    <property type="match status" value="1"/>
</dbReference>
<dbReference type="GO" id="GO:0030915">
    <property type="term" value="C:Smc5-Smc6 complex"/>
    <property type="evidence" value="ECO:0007669"/>
    <property type="project" value="TreeGrafter"/>
</dbReference>
<evidence type="ECO:0000256" key="12">
    <source>
        <dbReference type="SAM" id="Coils"/>
    </source>
</evidence>
<evidence type="ECO:0000256" key="10">
    <source>
        <dbReference type="ARBA" id="ARBA00023204"/>
    </source>
</evidence>
<dbReference type="GO" id="GO:0005634">
    <property type="term" value="C:nucleus"/>
    <property type="evidence" value="ECO:0007669"/>
    <property type="project" value="UniProtKB-SubCell"/>
</dbReference>
<keyword evidence="9" id="KW-0233">DNA recombination</keyword>
<feature type="domain" description="SMC hinge" evidence="15">
    <location>
        <begin position="417"/>
        <end position="528"/>
    </location>
</feature>
<evidence type="ECO:0000256" key="1">
    <source>
        <dbReference type="ARBA" id="ARBA00004123"/>
    </source>
</evidence>
<dbReference type="PANTHER" id="PTHR19306:SF6">
    <property type="entry name" value="STRUCTURAL MAINTENANCE OF CHROMOSOMES PROTEIN 6"/>
    <property type="match status" value="1"/>
</dbReference>
<dbReference type="GO" id="GO:0003697">
    <property type="term" value="F:single-stranded DNA binding"/>
    <property type="evidence" value="ECO:0007669"/>
    <property type="project" value="TreeGrafter"/>
</dbReference>
<dbReference type="AlphaFoldDB" id="A0A9P6PXU8"/>
<keyword evidence="10" id="KW-0234">DNA repair</keyword>
<dbReference type="GO" id="GO:0035861">
    <property type="term" value="C:site of double-strand break"/>
    <property type="evidence" value="ECO:0007669"/>
    <property type="project" value="TreeGrafter"/>
</dbReference>
<dbReference type="InterPro" id="IPR027417">
    <property type="entry name" value="P-loop_NTPase"/>
</dbReference>
<evidence type="ECO:0000256" key="8">
    <source>
        <dbReference type="ARBA" id="ARBA00023054"/>
    </source>
</evidence>
<evidence type="ECO:0000256" key="11">
    <source>
        <dbReference type="ARBA" id="ARBA00023242"/>
    </source>
</evidence>
<feature type="coiled-coil region" evidence="12">
    <location>
        <begin position="770"/>
        <end position="822"/>
    </location>
</feature>
<dbReference type="SUPFAM" id="SSF52540">
    <property type="entry name" value="P-loop containing nucleoside triphosphate hydrolases"/>
    <property type="match status" value="1"/>
</dbReference>
<dbReference type="Gene3D" id="1.10.287.1490">
    <property type="match status" value="1"/>
</dbReference>
<evidence type="ECO:0000256" key="7">
    <source>
        <dbReference type="ARBA" id="ARBA00022840"/>
    </source>
</evidence>
<dbReference type="Gene3D" id="3.40.50.300">
    <property type="entry name" value="P-loop containing nucleotide triphosphate hydrolases"/>
    <property type="match status" value="2"/>
</dbReference>
<evidence type="ECO:0000313" key="16">
    <source>
        <dbReference type="EMBL" id="KAG0254984.1"/>
    </source>
</evidence>